<dbReference type="InterPro" id="IPR009057">
    <property type="entry name" value="Homeodomain-like_sf"/>
</dbReference>
<dbReference type="GO" id="GO:0006355">
    <property type="term" value="P:regulation of DNA-templated transcription"/>
    <property type="evidence" value="ECO:0007669"/>
    <property type="project" value="InterPro"/>
</dbReference>
<dbReference type="AlphaFoldDB" id="A0A4R1HXP6"/>
<organism evidence="7 8">
    <name type="scientific">Pseudonocardia endophytica</name>
    <dbReference type="NCBI Taxonomy" id="401976"/>
    <lineage>
        <taxon>Bacteria</taxon>
        <taxon>Bacillati</taxon>
        <taxon>Actinomycetota</taxon>
        <taxon>Actinomycetes</taxon>
        <taxon>Pseudonocardiales</taxon>
        <taxon>Pseudonocardiaceae</taxon>
        <taxon>Pseudonocardia</taxon>
    </lineage>
</organism>
<dbReference type="InterPro" id="IPR029016">
    <property type="entry name" value="GAF-like_dom_sf"/>
</dbReference>
<dbReference type="Gene3D" id="1.10.10.60">
    <property type="entry name" value="Homeodomain-like"/>
    <property type="match status" value="1"/>
</dbReference>
<dbReference type="Proteomes" id="UP000295560">
    <property type="component" value="Unassembled WGS sequence"/>
</dbReference>
<keyword evidence="3" id="KW-0805">Transcription regulation</keyword>
<reference evidence="7 8" key="1">
    <citation type="submission" date="2019-03" db="EMBL/GenBank/DDBJ databases">
        <title>Sequencing the genomes of 1000 actinobacteria strains.</title>
        <authorList>
            <person name="Klenk H.-P."/>
        </authorList>
    </citation>
    <scope>NUCLEOTIDE SEQUENCE [LARGE SCALE GENOMIC DNA]</scope>
    <source>
        <strain evidence="7 8">DSM 44969</strain>
    </source>
</reference>
<evidence type="ECO:0000259" key="6">
    <source>
        <dbReference type="PROSITE" id="PS50045"/>
    </source>
</evidence>
<dbReference type="Gene3D" id="3.30.450.40">
    <property type="match status" value="1"/>
</dbReference>
<sequence length="538" mass="57052">MRTSGPDEASSLRPEIASAWRRAELSGLNPGSALGEPELAAFDEGSRLLLAAGPVLDDVAERLADTRFSLLLADRDSRIVARRLGTSGLARALDAVLAIPGNRYSEETTGTNSLASAYEVRTGIAVHGEEHFLEPLKGFTCFGCPIVHPATGRLEGVLDVTGYARDAHPLLSSVVGIAARSIEERLLAGSAAREQAMLRAYRARTARSRRPVIVFGDDMVLANEAASDLLDGTTQAMLRELAEHAALRGTGRGTVTLPSGADVAFESGPVDGAAHAVVVELAADVPGARSAIPRRRRPDDPVAATLARARRERRRVAIRGEAGTGRTHAARVLAGDAPVRFLDPDADPTLLADGLTVVEHVHLLDDVAAVRLSAALDADPSAWVALTVAPPDRLRPDLQALLARCPVGVELVALRHRRAEIPGLARAILADLGTGRGLTPAAARALMHWSWPGNVQELATVLRRAVDASPAGDLRPEDLGLDHRSHRGGRSLSPLRQAEADAMLAALRRHGGNKSHAAAELGISRTTLYRRVRELGLE</sequence>
<dbReference type="InterPro" id="IPR002197">
    <property type="entry name" value="HTH_Fis"/>
</dbReference>
<evidence type="ECO:0000256" key="3">
    <source>
        <dbReference type="ARBA" id="ARBA00023015"/>
    </source>
</evidence>
<dbReference type="Pfam" id="PF25601">
    <property type="entry name" value="AAA_lid_14"/>
    <property type="match status" value="1"/>
</dbReference>
<accession>A0A4R1HXP6</accession>
<feature type="compositionally biased region" description="Basic and acidic residues" evidence="5">
    <location>
        <begin position="474"/>
        <end position="483"/>
    </location>
</feature>
<dbReference type="EMBL" id="SMFZ01000001">
    <property type="protein sequence ID" value="TCK27547.1"/>
    <property type="molecule type" value="Genomic_DNA"/>
</dbReference>
<evidence type="ECO:0000256" key="1">
    <source>
        <dbReference type="ARBA" id="ARBA00022741"/>
    </source>
</evidence>
<name>A0A4R1HXP6_PSEEN</name>
<comment type="caution">
    <text evidence="7">The sequence shown here is derived from an EMBL/GenBank/DDBJ whole genome shotgun (WGS) entry which is preliminary data.</text>
</comment>
<dbReference type="PANTHER" id="PTHR32071">
    <property type="entry name" value="TRANSCRIPTIONAL REGULATORY PROTEIN"/>
    <property type="match status" value="1"/>
</dbReference>
<evidence type="ECO:0000256" key="5">
    <source>
        <dbReference type="SAM" id="MobiDB-lite"/>
    </source>
</evidence>
<dbReference type="GO" id="GO:0043565">
    <property type="term" value="F:sequence-specific DNA binding"/>
    <property type="evidence" value="ECO:0007669"/>
    <property type="project" value="InterPro"/>
</dbReference>
<evidence type="ECO:0000313" key="8">
    <source>
        <dbReference type="Proteomes" id="UP000295560"/>
    </source>
</evidence>
<dbReference type="Pfam" id="PF02954">
    <property type="entry name" value="HTH_8"/>
    <property type="match status" value="1"/>
</dbReference>
<dbReference type="OrthoDB" id="5496274at2"/>
<dbReference type="RefSeq" id="WP_132426478.1">
    <property type="nucleotide sequence ID" value="NZ_SMFZ01000001.1"/>
</dbReference>
<dbReference type="InterPro" id="IPR027417">
    <property type="entry name" value="P-loop_NTPase"/>
</dbReference>
<dbReference type="PROSITE" id="PS50045">
    <property type="entry name" value="SIGMA54_INTERACT_4"/>
    <property type="match status" value="1"/>
</dbReference>
<dbReference type="GO" id="GO:0005524">
    <property type="term" value="F:ATP binding"/>
    <property type="evidence" value="ECO:0007669"/>
    <property type="project" value="UniProtKB-KW"/>
</dbReference>
<gene>
    <name evidence="7" type="ORF">EV378_3419</name>
</gene>
<feature type="region of interest" description="Disordered" evidence="5">
    <location>
        <begin position="473"/>
        <end position="492"/>
    </location>
</feature>
<dbReference type="InterPro" id="IPR058031">
    <property type="entry name" value="AAA_lid_NorR"/>
</dbReference>
<dbReference type="PRINTS" id="PR01590">
    <property type="entry name" value="HTHFIS"/>
</dbReference>
<evidence type="ECO:0000256" key="4">
    <source>
        <dbReference type="ARBA" id="ARBA00023163"/>
    </source>
</evidence>
<dbReference type="SUPFAM" id="SSF52540">
    <property type="entry name" value="P-loop containing nucleoside triphosphate hydrolases"/>
    <property type="match status" value="1"/>
</dbReference>
<keyword evidence="4" id="KW-0804">Transcription</keyword>
<keyword evidence="2" id="KW-0067">ATP-binding</keyword>
<evidence type="ECO:0000256" key="2">
    <source>
        <dbReference type="ARBA" id="ARBA00022840"/>
    </source>
</evidence>
<evidence type="ECO:0000313" key="7">
    <source>
        <dbReference type="EMBL" id="TCK27547.1"/>
    </source>
</evidence>
<keyword evidence="1" id="KW-0547">Nucleotide-binding</keyword>
<dbReference type="InterPro" id="IPR002078">
    <property type="entry name" value="Sigma_54_int"/>
</dbReference>
<protein>
    <submittedName>
        <fullName evidence="7">Regulatory Fis family protein</fullName>
    </submittedName>
</protein>
<dbReference type="Gene3D" id="1.10.8.60">
    <property type="match status" value="1"/>
</dbReference>
<proteinExistence type="predicted"/>
<dbReference type="SUPFAM" id="SSF46689">
    <property type="entry name" value="Homeodomain-like"/>
    <property type="match status" value="1"/>
</dbReference>
<feature type="domain" description="Sigma-54 factor interaction" evidence="6">
    <location>
        <begin position="370"/>
        <end position="467"/>
    </location>
</feature>
<keyword evidence="8" id="KW-1185">Reference proteome</keyword>